<dbReference type="RefSeq" id="WP_204198117.1">
    <property type="nucleotide sequence ID" value="NZ_JAFEMC010000002.1"/>
</dbReference>
<organism evidence="1 2">
    <name type="scientific">Sphingomonas longa</name>
    <dbReference type="NCBI Taxonomy" id="2778730"/>
    <lineage>
        <taxon>Bacteria</taxon>
        <taxon>Pseudomonadati</taxon>
        <taxon>Pseudomonadota</taxon>
        <taxon>Alphaproteobacteria</taxon>
        <taxon>Sphingomonadales</taxon>
        <taxon>Sphingomonadaceae</taxon>
        <taxon>Sphingomonas</taxon>
    </lineage>
</organism>
<comment type="caution">
    <text evidence="1">The sequence shown here is derived from an EMBL/GenBank/DDBJ whole genome shotgun (WGS) entry which is preliminary data.</text>
</comment>
<evidence type="ECO:0000313" key="1">
    <source>
        <dbReference type="EMBL" id="MBM6576343.1"/>
    </source>
</evidence>
<name>A0ABS2D633_9SPHN</name>
<sequence>MGDGNRAPVSDRGEASLVLAGATMGLRPSFEALDAIEKTLGRGLVDLAGSAIRKELSMSETGQIACELIRAFGRESDDEGAARSNAPRVTKLIMASDGGLLEAMKTIGGVLAIAVNGGYDTEGNMKPPVTTTTDEAPAGG</sequence>
<evidence type="ECO:0000313" key="2">
    <source>
        <dbReference type="Proteomes" id="UP000763641"/>
    </source>
</evidence>
<reference evidence="1 2" key="1">
    <citation type="submission" date="2020-12" db="EMBL/GenBank/DDBJ databases">
        <title>Sphingomonas sp.</title>
        <authorList>
            <person name="Kim M.K."/>
        </authorList>
    </citation>
    <scope>NUCLEOTIDE SEQUENCE [LARGE SCALE GENOMIC DNA]</scope>
    <source>
        <strain evidence="1 2">BT552</strain>
    </source>
</reference>
<accession>A0ABS2D633</accession>
<gene>
    <name evidence="1" type="ORF">ILT43_08155</name>
</gene>
<dbReference type="Proteomes" id="UP000763641">
    <property type="component" value="Unassembled WGS sequence"/>
</dbReference>
<keyword evidence="2" id="KW-1185">Reference proteome</keyword>
<proteinExistence type="predicted"/>
<dbReference type="EMBL" id="JAFEMC010000002">
    <property type="protein sequence ID" value="MBM6576343.1"/>
    <property type="molecule type" value="Genomic_DNA"/>
</dbReference>
<protein>
    <submittedName>
        <fullName evidence="1">Uncharacterized protein</fullName>
    </submittedName>
</protein>